<comment type="similarity">
    <text evidence="1 2">Belongs to the MEMO1 family.</text>
</comment>
<proteinExistence type="inferred from homology"/>
<dbReference type="InterPro" id="IPR023473">
    <property type="entry name" value="AMMECR1"/>
</dbReference>
<keyword evidence="3" id="KW-1133">Transmembrane helix</keyword>
<dbReference type="InterPro" id="IPR027485">
    <property type="entry name" value="AMMECR1_N"/>
</dbReference>
<dbReference type="EMBL" id="PCWS01000144">
    <property type="protein sequence ID" value="PIR07764.1"/>
    <property type="molecule type" value="Genomic_DNA"/>
</dbReference>
<feature type="domain" description="AMMECR1" evidence="4">
    <location>
        <begin position="341"/>
        <end position="515"/>
    </location>
</feature>
<keyword evidence="3" id="KW-0472">Membrane</keyword>
<evidence type="ECO:0000256" key="1">
    <source>
        <dbReference type="ARBA" id="ARBA00006315"/>
    </source>
</evidence>
<feature type="transmembrane region" description="Helical" evidence="3">
    <location>
        <begin position="12"/>
        <end position="31"/>
    </location>
</feature>
<dbReference type="InterPro" id="IPR027623">
    <property type="entry name" value="AmmeMemoSam_A"/>
</dbReference>
<dbReference type="InterPro" id="IPR002737">
    <property type="entry name" value="MEMO1_fam"/>
</dbReference>
<dbReference type="Pfam" id="PF01875">
    <property type="entry name" value="Memo"/>
    <property type="match status" value="1"/>
</dbReference>
<evidence type="ECO:0000313" key="5">
    <source>
        <dbReference type="EMBL" id="PIR07764.1"/>
    </source>
</evidence>
<evidence type="ECO:0000313" key="6">
    <source>
        <dbReference type="Proteomes" id="UP000230707"/>
    </source>
</evidence>
<dbReference type="PROSITE" id="PS51112">
    <property type="entry name" value="AMMECR1"/>
    <property type="match status" value="1"/>
</dbReference>
<accession>A0A2H0NFX4</accession>
<dbReference type="PANTHER" id="PTHR11060:SF0">
    <property type="entry name" value="PROTEIN MEMO1"/>
    <property type="match status" value="1"/>
</dbReference>
<dbReference type="NCBIfam" id="TIGR04336">
    <property type="entry name" value="AmmeMemoSam_B"/>
    <property type="match status" value="1"/>
</dbReference>
<dbReference type="HAMAP" id="MF_00055">
    <property type="entry name" value="MEMO1"/>
    <property type="match status" value="1"/>
</dbReference>
<evidence type="ECO:0000259" key="4">
    <source>
        <dbReference type="PROSITE" id="PS51112"/>
    </source>
</evidence>
<name>A0A2H0NFX4_9BACT</name>
<organism evidence="5 6">
    <name type="scientific">Candidatus Gottesmanbacteria bacterium CG11_big_fil_rev_8_21_14_0_20_37_11</name>
    <dbReference type="NCBI Taxonomy" id="1974575"/>
    <lineage>
        <taxon>Bacteria</taxon>
        <taxon>Candidatus Gottesmaniibacteriota</taxon>
    </lineage>
</organism>
<keyword evidence="3" id="KW-0812">Transmembrane</keyword>
<dbReference type="Gene3D" id="3.30.1490.150">
    <property type="entry name" value="Hypothetical protein ph0010, domain 2"/>
    <property type="match status" value="1"/>
</dbReference>
<protein>
    <recommendedName>
        <fullName evidence="2">MEMO1 family protein COV53_06610</fullName>
    </recommendedName>
</protein>
<dbReference type="InterPro" id="IPR002733">
    <property type="entry name" value="AMMECR1_domain"/>
</dbReference>
<evidence type="ECO:0000256" key="2">
    <source>
        <dbReference type="HAMAP-Rule" id="MF_00055"/>
    </source>
</evidence>
<dbReference type="Gene3D" id="3.30.700.20">
    <property type="entry name" value="Hypothetical protein ph0010, domain 1"/>
    <property type="match status" value="1"/>
</dbReference>
<dbReference type="SUPFAM" id="SSF143447">
    <property type="entry name" value="AMMECR1-like"/>
    <property type="match status" value="1"/>
</dbReference>
<dbReference type="InterPro" id="IPR036071">
    <property type="entry name" value="AMMECR1_dom_sf"/>
</dbReference>
<dbReference type="Pfam" id="PF01871">
    <property type="entry name" value="AMMECR1"/>
    <property type="match status" value="1"/>
</dbReference>
<dbReference type="AlphaFoldDB" id="A0A2H0NFX4"/>
<dbReference type="Gene3D" id="3.40.830.10">
    <property type="entry name" value="LigB-like"/>
    <property type="match status" value="1"/>
</dbReference>
<dbReference type="CDD" id="cd07361">
    <property type="entry name" value="MEMO_like"/>
    <property type="match status" value="1"/>
</dbReference>
<dbReference type="NCBIfam" id="TIGR04335">
    <property type="entry name" value="AmmeMemoSam_A"/>
    <property type="match status" value="1"/>
</dbReference>
<gene>
    <name evidence="5" type="ORF">COV53_06610</name>
</gene>
<comment type="caution">
    <text evidence="5">The sequence shown here is derived from an EMBL/GenBank/DDBJ whole genome shotgun (WGS) entry which is preliminary data.</text>
</comment>
<dbReference type="PANTHER" id="PTHR11060">
    <property type="entry name" value="PROTEIN MEMO1"/>
    <property type="match status" value="1"/>
</dbReference>
<sequence length="515" mass="57361">MIVYKDMRFISYYVLWFIIITGIIFSVMIIIKTGGNKVENSKQITGNESRLLRQAAVAGSFYPSDKKILDDQLTLLLSQTGLINEKGRLTVLIVPHAGIDYSGSVAAWGFRQIENKSYKRVIIIGAPHRSYIEHIAVYPKGVWETPLGKVEVDEALADNIIEKESNILSDSSSHEGEHSLEVELIFLQKVLKDFKIVPILVGETDEKTLDRLAQKISENIDSDTLLVVSTDLSHYPTSTTANVVDQKTIKSILSGNEKNFMEVITGIESGNYQNVETAACGFRAVRVGLKVANLLEIRNIGKIKYQNSGDITGDNTRVVGYASIGFWTQDEIVSTRFLDDAAQKEALSIARNTLDEFVQNKKKSQIKPINGALFTKSGAFVTLRKDGNLRGCVGRFEPNIPLYQVIQEMTIAAASEDRRFLPVEKSELKDIKIEISVLTPKKSISDWTRIKLGREGVVLAKDNRSGTFLPQVAAESGWSLEEFLGQLCSQKAGLPSDCYKDKDTKLYTFEAQVFE</sequence>
<dbReference type="Proteomes" id="UP000230707">
    <property type="component" value="Unassembled WGS sequence"/>
</dbReference>
<reference evidence="5 6" key="1">
    <citation type="submission" date="2017-09" db="EMBL/GenBank/DDBJ databases">
        <title>Depth-based differentiation of microbial function through sediment-hosted aquifers and enrichment of novel symbionts in the deep terrestrial subsurface.</title>
        <authorList>
            <person name="Probst A.J."/>
            <person name="Ladd B."/>
            <person name="Jarett J.K."/>
            <person name="Geller-Mcgrath D.E."/>
            <person name="Sieber C.M."/>
            <person name="Emerson J.B."/>
            <person name="Anantharaman K."/>
            <person name="Thomas B.C."/>
            <person name="Malmstrom R."/>
            <person name="Stieglmeier M."/>
            <person name="Klingl A."/>
            <person name="Woyke T."/>
            <person name="Ryan C.M."/>
            <person name="Banfield J.F."/>
        </authorList>
    </citation>
    <scope>NUCLEOTIDE SEQUENCE [LARGE SCALE GENOMIC DNA]</scope>
    <source>
        <strain evidence="5">CG11_big_fil_rev_8_21_14_0_20_37_11</strain>
    </source>
</reference>
<evidence type="ECO:0000256" key="3">
    <source>
        <dbReference type="SAM" id="Phobius"/>
    </source>
</evidence>
<dbReference type="NCBIfam" id="TIGR00296">
    <property type="entry name" value="TIGR00296 family protein"/>
    <property type="match status" value="1"/>
</dbReference>